<dbReference type="PANTHER" id="PTHR38133:SF1">
    <property type="entry name" value="SLR1429 PROTEIN"/>
    <property type="match status" value="1"/>
</dbReference>
<gene>
    <name evidence="4" type="ORF">J2S03_002743</name>
</gene>
<feature type="compositionally biased region" description="Basic and acidic residues" evidence="2">
    <location>
        <begin position="193"/>
        <end position="206"/>
    </location>
</feature>
<reference evidence="4 5" key="1">
    <citation type="submission" date="2023-07" db="EMBL/GenBank/DDBJ databases">
        <title>Genomic Encyclopedia of Type Strains, Phase IV (KMG-IV): sequencing the most valuable type-strain genomes for metagenomic binning, comparative biology and taxonomic classification.</title>
        <authorList>
            <person name="Goeker M."/>
        </authorList>
    </citation>
    <scope>NUCLEOTIDE SEQUENCE [LARGE SCALE GENOMIC DNA]</scope>
    <source>
        <strain evidence="4 5">DSM 4006</strain>
    </source>
</reference>
<evidence type="ECO:0000259" key="3">
    <source>
        <dbReference type="PROSITE" id="PS50966"/>
    </source>
</evidence>
<keyword evidence="1" id="KW-0863">Zinc-finger</keyword>
<keyword evidence="5" id="KW-1185">Reference proteome</keyword>
<dbReference type="Proteomes" id="UP001232973">
    <property type="component" value="Unassembled WGS sequence"/>
</dbReference>
<comment type="caution">
    <text evidence="4">The sequence shown here is derived from an EMBL/GenBank/DDBJ whole genome shotgun (WGS) entry which is preliminary data.</text>
</comment>
<dbReference type="PROSITE" id="PS50966">
    <property type="entry name" value="ZF_SWIM"/>
    <property type="match status" value="1"/>
</dbReference>
<protein>
    <submittedName>
        <fullName evidence="4">Zn finger protein</fullName>
    </submittedName>
</protein>
<sequence length="252" mass="28805">MAGQSKSSGVSFVEQRWRPFLDQVEKSRLRRGKTLAKQGGVKQLRLKREWITAAVHPGSFSAAFRVRVLVPDWWARHVESIALWFARRPDWLAAMLDGEWDPELVAFLDENEVHFFPNEAIARRMIQESECTCGDLLRPCVHVVATVYQMVMNVEADAFCAFRYVGVDPERLLDKIYARMALLVAEASDEKTEQERIDEAARKDEANDASTLGDNGLQDRRLPLWTEEQAVFQSESHAAAKIQHVIVPKLRK</sequence>
<evidence type="ECO:0000313" key="4">
    <source>
        <dbReference type="EMBL" id="MDQ0190876.1"/>
    </source>
</evidence>
<keyword evidence="1" id="KW-0862">Zinc</keyword>
<keyword evidence="1" id="KW-0479">Metal-binding</keyword>
<organism evidence="4 5">
    <name type="scientific">Alicyclobacillus cycloheptanicus</name>
    <dbReference type="NCBI Taxonomy" id="1457"/>
    <lineage>
        <taxon>Bacteria</taxon>
        <taxon>Bacillati</taxon>
        <taxon>Bacillota</taxon>
        <taxon>Bacilli</taxon>
        <taxon>Bacillales</taxon>
        <taxon>Alicyclobacillaceae</taxon>
        <taxon>Alicyclobacillus</taxon>
    </lineage>
</organism>
<dbReference type="InterPro" id="IPR007527">
    <property type="entry name" value="Znf_SWIM"/>
</dbReference>
<dbReference type="RefSeq" id="WP_274456526.1">
    <property type="nucleotide sequence ID" value="NZ_CP067097.1"/>
</dbReference>
<feature type="region of interest" description="Disordered" evidence="2">
    <location>
        <begin position="193"/>
        <end position="220"/>
    </location>
</feature>
<name>A0ABT9XMF2_9BACL</name>
<dbReference type="PANTHER" id="PTHR38133">
    <property type="entry name" value="SLR1429 PROTEIN"/>
    <property type="match status" value="1"/>
</dbReference>
<accession>A0ABT9XMF2</accession>
<dbReference type="EMBL" id="JAUSTP010000026">
    <property type="protein sequence ID" value="MDQ0190876.1"/>
    <property type="molecule type" value="Genomic_DNA"/>
</dbReference>
<proteinExistence type="predicted"/>
<feature type="domain" description="SWIM-type" evidence="3">
    <location>
        <begin position="116"/>
        <end position="151"/>
    </location>
</feature>
<evidence type="ECO:0000256" key="2">
    <source>
        <dbReference type="SAM" id="MobiDB-lite"/>
    </source>
</evidence>
<evidence type="ECO:0000256" key="1">
    <source>
        <dbReference type="PROSITE-ProRule" id="PRU00325"/>
    </source>
</evidence>
<evidence type="ECO:0000313" key="5">
    <source>
        <dbReference type="Proteomes" id="UP001232973"/>
    </source>
</evidence>